<keyword evidence="1" id="KW-0378">Hydrolase</keyword>
<reference evidence="2" key="1">
    <citation type="submission" date="2016-06" db="EMBL/GenBank/DDBJ databases">
        <title>Parallel loss of symbiosis genes in relatives of nitrogen-fixing non-legume Parasponia.</title>
        <authorList>
            <person name="Van Velzen R."/>
            <person name="Holmer R."/>
            <person name="Bu F."/>
            <person name="Rutten L."/>
            <person name="Van Zeijl A."/>
            <person name="Liu W."/>
            <person name="Santuari L."/>
            <person name="Cao Q."/>
            <person name="Sharma T."/>
            <person name="Shen D."/>
            <person name="Roswanjaya Y."/>
            <person name="Wardhani T."/>
            <person name="Kalhor M.S."/>
            <person name="Jansen J."/>
            <person name="Van den Hoogen J."/>
            <person name="Gungor B."/>
            <person name="Hartog M."/>
            <person name="Hontelez J."/>
            <person name="Verver J."/>
            <person name="Yang W.-C."/>
            <person name="Schijlen E."/>
            <person name="Repin R."/>
            <person name="Schilthuizen M."/>
            <person name="Schranz E."/>
            <person name="Heidstra R."/>
            <person name="Miyata K."/>
            <person name="Fedorova E."/>
            <person name="Kohlen W."/>
            <person name="Bisseling T."/>
            <person name="Smit S."/>
            <person name="Geurts R."/>
        </authorList>
    </citation>
    <scope>NUCLEOTIDE SEQUENCE [LARGE SCALE GENOMIC DNA]</scope>
    <source>
        <strain evidence="2">cv. RG33-2</strain>
    </source>
</reference>
<dbReference type="InParanoid" id="A0A2P5DUK6"/>
<dbReference type="EMBL" id="JXTC01000248">
    <property type="protein sequence ID" value="PON76939.1"/>
    <property type="molecule type" value="Genomic_DNA"/>
</dbReference>
<keyword evidence="2" id="KW-1185">Reference proteome</keyword>
<comment type="caution">
    <text evidence="1">The sequence shown here is derived from an EMBL/GenBank/DDBJ whole genome shotgun (WGS) entry which is preliminary data.</text>
</comment>
<dbReference type="SUPFAM" id="SSF56219">
    <property type="entry name" value="DNase I-like"/>
    <property type="match status" value="1"/>
</dbReference>
<sequence>MDSSDLRSTQGNHDVDTPTHQLMKLSANPDYRHNECFRVECSGFKASSNIPSSAGLNAEQMPRLGLSHRDQNVYPQIEVCHVKLDFSYVFCVDCVGLSGGLALFWQDAIDVHIRSFNRFFIDANIGEGRVDFWRFTGFYGDPNPQQRHNSWSLLRRLSQGYSGPWLCARDFNEILCDKEKQGGIPRRFASMAAFSRCD</sequence>
<organism evidence="1 2">
    <name type="scientific">Trema orientale</name>
    <name type="common">Charcoal tree</name>
    <name type="synonym">Celtis orientalis</name>
    <dbReference type="NCBI Taxonomy" id="63057"/>
    <lineage>
        <taxon>Eukaryota</taxon>
        <taxon>Viridiplantae</taxon>
        <taxon>Streptophyta</taxon>
        <taxon>Embryophyta</taxon>
        <taxon>Tracheophyta</taxon>
        <taxon>Spermatophyta</taxon>
        <taxon>Magnoliopsida</taxon>
        <taxon>eudicotyledons</taxon>
        <taxon>Gunneridae</taxon>
        <taxon>Pentapetalae</taxon>
        <taxon>rosids</taxon>
        <taxon>fabids</taxon>
        <taxon>Rosales</taxon>
        <taxon>Cannabaceae</taxon>
        <taxon>Trema</taxon>
    </lineage>
</organism>
<keyword evidence="1" id="KW-0269">Exonuclease</keyword>
<dbReference type="PANTHER" id="PTHR35218:SF9">
    <property type="entry name" value="ENDONUCLEASE_EXONUCLEASE_PHOSPHATASE DOMAIN-CONTAINING PROTEIN"/>
    <property type="match status" value="1"/>
</dbReference>
<dbReference type="OrthoDB" id="1113909at2759"/>
<dbReference type="GO" id="GO:0004527">
    <property type="term" value="F:exonuclease activity"/>
    <property type="evidence" value="ECO:0007669"/>
    <property type="project" value="UniProtKB-KW"/>
</dbReference>
<name>A0A2P5DUK6_TREOI</name>
<dbReference type="PANTHER" id="PTHR35218">
    <property type="entry name" value="RNASE H DOMAIN-CONTAINING PROTEIN"/>
    <property type="match status" value="1"/>
</dbReference>
<dbReference type="InterPro" id="IPR036691">
    <property type="entry name" value="Endo/exonu/phosph_ase_sf"/>
</dbReference>
<dbReference type="Proteomes" id="UP000237000">
    <property type="component" value="Unassembled WGS sequence"/>
</dbReference>
<dbReference type="AlphaFoldDB" id="A0A2P5DUK6"/>
<gene>
    <name evidence="1" type="ORF">TorRG33x02_241240</name>
</gene>
<protein>
    <submittedName>
        <fullName evidence="1">Endonuclease/exonuclease/phosphatase</fullName>
    </submittedName>
</protein>
<dbReference type="GO" id="GO:0004519">
    <property type="term" value="F:endonuclease activity"/>
    <property type="evidence" value="ECO:0007669"/>
    <property type="project" value="UniProtKB-KW"/>
</dbReference>
<keyword evidence="1" id="KW-0255">Endonuclease</keyword>
<proteinExistence type="predicted"/>
<keyword evidence="1" id="KW-0540">Nuclease</keyword>
<accession>A0A2P5DUK6</accession>
<evidence type="ECO:0000313" key="2">
    <source>
        <dbReference type="Proteomes" id="UP000237000"/>
    </source>
</evidence>
<evidence type="ECO:0000313" key="1">
    <source>
        <dbReference type="EMBL" id="PON76939.1"/>
    </source>
</evidence>